<feature type="binding site" evidence="6">
    <location>
        <position position="95"/>
    </location>
    <ligand>
        <name>phosphate</name>
        <dbReference type="ChEBI" id="CHEBI:43474"/>
        <note>substrate</note>
    </ligand>
</feature>
<evidence type="ECO:0000256" key="4">
    <source>
        <dbReference type="ARBA" id="ARBA00022694"/>
    </source>
</evidence>
<comment type="catalytic activity">
    <reaction evidence="6">
        <text>tRNA(n+1) + phosphate = tRNA(n) + a ribonucleoside 5'-diphosphate</text>
        <dbReference type="Rhea" id="RHEA:10628"/>
        <dbReference type="Rhea" id="RHEA-COMP:17343"/>
        <dbReference type="Rhea" id="RHEA-COMP:17344"/>
        <dbReference type="ChEBI" id="CHEBI:43474"/>
        <dbReference type="ChEBI" id="CHEBI:57930"/>
        <dbReference type="ChEBI" id="CHEBI:173114"/>
        <dbReference type="EC" id="2.7.7.56"/>
    </reaction>
</comment>
<dbReference type="InterPro" id="IPR050080">
    <property type="entry name" value="RNase_PH"/>
</dbReference>
<gene>
    <name evidence="6 9" type="primary">rph</name>
    <name evidence="9" type="ORF">GCM10023144_41820</name>
</gene>
<keyword evidence="3 6" id="KW-0820">tRNA-binding</keyword>
<dbReference type="RefSeq" id="WP_345251853.1">
    <property type="nucleotide sequence ID" value="NZ_BAABFO010000028.1"/>
</dbReference>
<reference evidence="10" key="1">
    <citation type="journal article" date="2019" name="Int. J. Syst. Evol. Microbiol.">
        <title>The Global Catalogue of Microorganisms (GCM) 10K type strain sequencing project: providing services to taxonomists for standard genome sequencing and annotation.</title>
        <authorList>
            <consortium name="The Broad Institute Genomics Platform"/>
            <consortium name="The Broad Institute Genome Sequencing Center for Infectious Disease"/>
            <person name="Wu L."/>
            <person name="Ma J."/>
        </authorList>
    </citation>
    <scope>NUCLEOTIDE SEQUENCE [LARGE SCALE GENOMIC DNA]</scope>
    <source>
        <strain evidence="10">JCM 17666</strain>
    </source>
</reference>
<dbReference type="SUPFAM" id="SSF54211">
    <property type="entry name" value="Ribosomal protein S5 domain 2-like"/>
    <property type="match status" value="1"/>
</dbReference>
<accession>A0ABP8HM66</accession>
<keyword evidence="4 6" id="KW-0819">tRNA processing</keyword>
<dbReference type="Pfam" id="PF01138">
    <property type="entry name" value="RNase_PH"/>
    <property type="match status" value="1"/>
</dbReference>
<dbReference type="InterPro" id="IPR002381">
    <property type="entry name" value="RNase_PH_bac-type"/>
</dbReference>
<dbReference type="InterPro" id="IPR001247">
    <property type="entry name" value="ExoRNase_PH_dom1"/>
</dbReference>
<dbReference type="InterPro" id="IPR018336">
    <property type="entry name" value="RNase_PH_CS"/>
</dbReference>
<dbReference type="Proteomes" id="UP001501671">
    <property type="component" value="Unassembled WGS sequence"/>
</dbReference>
<comment type="similarity">
    <text evidence="1 6">Belongs to the RNase PH family.</text>
</comment>
<name>A0ABP8HM66_9BURK</name>
<dbReference type="InterPro" id="IPR015847">
    <property type="entry name" value="ExoRNase_PH_dom2"/>
</dbReference>
<feature type="binding site" evidence="6">
    <location>
        <begin position="133"/>
        <end position="135"/>
    </location>
    <ligand>
        <name>phosphate</name>
        <dbReference type="ChEBI" id="CHEBI:43474"/>
        <note>substrate</note>
    </ligand>
</feature>
<sequence>MTDAFPSVWTRPSGRAADQLRPVEIRRGYTRYAEGSVLICFGDTQVICTASVEDKVPPFLKGKGEGWVTAEYGMLPRATHTRGVREAAKGKQSGRTQEIQRLIGRSLRAVFDLALLGERTLHLDCDVIQADGGTRTASITGAFVAAQDAIDKLMARGELARSPIRDHVAAVSVGIYRGQPVLDLDYAEDFACDTDMNVVMTGGGAYVEVQGTAEGAPFARHEMNELLGLAESGIAELVRLQRQALAAG</sequence>
<dbReference type="InterPro" id="IPR027408">
    <property type="entry name" value="PNPase/RNase_PH_dom_sf"/>
</dbReference>
<dbReference type="EMBL" id="BAABFO010000028">
    <property type="protein sequence ID" value="GAA4341283.1"/>
    <property type="molecule type" value="Genomic_DNA"/>
</dbReference>
<evidence type="ECO:0000256" key="6">
    <source>
        <dbReference type="HAMAP-Rule" id="MF_00564"/>
    </source>
</evidence>
<dbReference type="NCBIfam" id="TIGR01966">
    <property type="entry name" value="RNasePH"/>
    <property type="match status" value="1"/>
</dbReference>
<protein>
    <recommendedName>
        <fullName evidence="6">Ribonuclease PH</fullName>
        <shortName evidence="6">RNase PH</shortName>
        <ecNumber evidence="6">2.7.7.56</ecNumber>
    </recommendedName>
    <alternativeName>
        <fullName evidence="6">tRNA nucleotidyltransferase</fullName>
    </alternativeName>
</protein>
<dbReference type="PANTHER" id="PTHR11953">
    <property type="entry name" value="EXOSOME COMPLEX COMPONENT"/>
    <property type="match status" value="1"/>
</dbReference>
<keyword evidence="6" id="KW-0548">Nucleotidyltransferase</keyword>
<dbReference type="Gene3D" id="3.30.230.70">
    <property type="entry name" value="GHMP Kinase, N-terminal domain"/>
    <property type="match status" value="1"/>
</dbReference>
<dbReference type="Pfam" id="PF03725">
    <property type="entry name" value="RNase_PH_C"/>
    <property type="match status" value="1"/>
</dbReference>
<keyword evidence="6" id="KW-0808">Transferase</keyword>
<proteinExistence type="inferred from homology"/>
<dbReference type="EC" id="2.7.7.56" evidence="6"/>
<keyword evidence="10" id="KW-1185">Reference proteome</keyword>
<comment type="caution">
    <text evidence="9">The sequence shown here is derived from an EMBL/GenBank/DDBJ whole genome shotgun (WGS) entry which is preliminary data.</text>
</comment>
<keyword evidence="2 6" id="KW-0698">rRNA processing</keyword>
<comment type="subunit">
    <text evidence="6">Homohexameric ring arranged as a trimer of dimers.</text>
</comment>
<evidence type="ECO:0000256" key="2">
    <source>
        <dbReference type="ARBA" id="ARBA00022552"/>
    </source>
</evidence>
<dbReference type="HAMAP" id="MF_00564">
    <property type="entry name" value="RNase_PH"/>
    <property type="match status" value="1"/>
</dbReference>
<dbReference type="InterPro" id="IPR020568">
    <property type="entry name" value="Ribosomal_Su5_D2-typ_SF"/>
</dbReference>
<evidence type="ECO:0000313" key="10">
    <source>
        <dbReference type="Proteomes" id="UP001501671"/>
    </source>
</evidence>
<evidence type="ECO:0000259" key="8">
    <source>
        <dbReference type="Pfam" id="PF03725"/>
    </source>
</evidence>
<dbReference type="CDD" id="cd11362">
    <property type="entry name" value="RNase_PH_bact"/>
    <property type="match status" value="1"/>
</dbReference>
<feature type="domain" description="Exoribonuclease phosphorolytic" evidence="7">
    <location>
        <begin position="19"/>
        <end position="149"/>
    </location>
</feature>
<evidence type="ECO:0000313" key="9">
    <source>
        <dbReference type="EMBL" id="GAA4341283.1"/>
    </source>
</evidence>
<evidence type="ECO:0000256" key="1">
    <source>
        <dbReference type="ARBA" id="ARBA00006678"/>
    </source>
</evidence>
<organism evidence="9 10">
    <name type="scientific">Pigmentiphaga soli</name>
    <dbReference type="NCBI Taxonomy" id="1007095"/>
    <lineage>
        <taxon>Bacteria</taxon>
        <taxon>Pseudomonadati</taxon>
        <taxon>Pseudomonadota</taxon>
        <taxon>Betaproteobacteria</taxon>
        <taxon>Burkholderiales</taxon>
        <taxon>Alcaligenaceae</taxon>
        <taxon>Pigmentiphaga</taxon>
    </lineage>
</organism>
<evidence type="ECO:0000256" key="3">
    <source>
        <dbReference type="ARBA" id="ARBA00022555"/>
    </source>
</evidence>
<dbReference type="PROSITE" id="PS01277">
    <property type="entry name" value="RIBONUCLEASE_PH"/>
    <property type="match status" value="1"/>
</dbReference>
<dbReference type="InterPro" id="IPR036345">
    <property type="entry name" value="ExoRNase_PH_dom2_sf"/>
</dbReference>
<evidence type="ECO:0000256" key="5">
    <source>
        <dbReference type="ARBA" id="ARBA00022884"/>
    </source>
</evidence>
<keyword evidence="5" id="KW-0694">RNA-binding</keyword>
<evidence type="ECO:0000259" key="7">
    <source>
        <dbReference type="Pfam" id="PF01138"/>
    </source>
</evidence>
<feature type="domain" description="Exoribonuclease phosphorolytic" evidence="8">
    <location>
        <begin position="168"/>
        <end position="232"/>
    </location>
</feature>
<dbReference type="SUPFAM" id="SSF55666">
    <property type="entry name" value="Ribonuclease PH domain 2-like"/>
    <property type="match status" value="1"/>
</dbReference>
<comment type="function">
    <text evidence="6">Phosphorolytic 3'-5' exoribonuclease that plays an important role in tRNA 3'-end maturation. Removes nucleotide residues following the 3'-CCA terminus of tRNAs; can also add nucleotides to the ends of RNA molecules by using nucleoside diphosphates as substrates, but this may not be physiologically important. Probably plays a role in initiation of 16S rRNA degradation (leading to ribosome degradation) during starvation.</text>
</comment>
<dbReference type="PANTHER" id="PTHR11953:SF0">
    <property type="entry name" value="EXOSOME COMPLEX COMPONENT RRP41"/>
    <property type="match status" value="1"/>
</dbReference>